<keyword evidence="1" id="KW-0812">Transmembrane</keyword>
<dbReference type="KEGG" id="aell:AELL_0196"/>
<evidence type="ECO:0000256" key="1">
    <source>
        <dbReference type="SAM" id="Phobius"/>
    </source>
</evidence>
<protein>
    <submittedName>
        <fullName evidence="3">Uncharacterized protein</fullName>
    </submittedName>
</protein>
<dbReference type="EMBL" id="NXIG01000001">
    <property type="protein sequence ID" value="RXI33095.1"/>
    <property type="molecule type" value="Genomic_DNA"/>
</dbReference>
<dbReference type="Proteomes" id="UP000290588">
    <property type="component" value="Unassembled WGS sequence"/>
</dbReference>
<evidence type="ECO:0000313" key="4">
    <source>
        <dbReference type="Proteomes" id="UP000262582"/>
    </source>
</evidence>
<dbReference type="OrthoDB" id="5346216at2"/>
<keyword evidence="4" id="KW-1185">Reference proteome</keyword>
<dbReference type="Proteomes" id="UP000262582">
    <property type="component" value="Chromosome"/>
</dbReference>
<organism evidence="3 5">
    <name type="scientific">Arcobacter ellisii</name>
    <dbReference type="NCBI Taxonomy" id="913109"/>
    <lineage>
        <taxon>Bacteria</taxon>
        <taxon>Pseudomonadati</taxon>
        <taxon>Campylobacterota</taxon>
        <taxon>Epsilonproteobacteria</taxon>
        <taxon>Campylobacterales</taxon>
        <taxon>Arcobacteraceae</taxon>
        <taxon>Arcobacter</taxon>
    </lineage>
</organism>
<evidence type="ECO:0000313" key="3">
    <source>
        <dbReference type="EMBL" id="RXI33095.1"/>
    </source>
</evidence>
<keyword evidence="1" id="KW-0472">Membrane</keyword>
<reference evidence="3 5" key="1">
    <citation type="submission" date="2017-09" db="EMBL/GenBank/DDBJ databases">
        <title>Genomics of the genus Arcobacter.</title>
        <authorList>
            <person name="Perez-Cataluna A."/>
            <person name="Figueras M.J."/>
            <person name="Salas-Masso N."/>
        </authorList>
    </citation>
    <scope>NUCLEOTIDE SEQUENCE [LARGE SCALE GENOMIC DNA]</scope>
    <source>
        <strain evidence="3 5">CECT 7837</strain>
    </source>
</reference>
<feature type="transmembrane region" description="Helical" evidence="1">
    <location>
        <begin position="84"/>
        <end position="111"/>
    </location>
</feature>
<reference evidence="2 4" key="2">
    <citation type="submission" date="2018-08" db="EMBL/GenBank/DDBJ databases">
        <title>Complete genome of the Arcobacter ellisii type strain LMG 26155.</title>
        <authorList>
            <person name="Miller W.G."/>
            <person name="Yee E."/>
            <person name="Bono J.L."/>
        </authorList>
    </citation>
    <scope>NUCLEOTIDE SEQUENCE [LARGE SCALE GENOMIC DNA]</scope>
    <source>
        <strain evidence="2 4">LMG 26155</strain>
    </source>
</reference>
<dbReference type="AlphaFoldDB" id="A0A347U4X3"/>
<gene>
    <name evidence="2" type="ORF">AELL_0196</name>
    <name evidence="3" type="ORF">CP962_01415</name>
</gene>
<evidence type="ECO:0000313" key="2">
    <source>
        <dbReference type="EMBL" id="AXX93901.1"/>
    </source>
</evidence>
<dbReference type="EMBL" id="CP032097">
    <property type="protein sequence ID" value="AXX93901.1"/>
    <property type="molecule type" value="Genomic_DNA"/>
</dbReference>
<dbReference type="RefSeq" id="WP_118916152.1">
    <property type="nucleotide sequence ID" value="NZ_CP032097.1"/>
</dbReference>
<name>A0A347U4X3_9BACT</name>
<sequence length="131" mass="15333">MGMFDVEFQEEINLKEGNKSLFEFVKKQFLKDKDYETKIEKESLSIPKCNINTYLRYNLNITTSTNKKDKTSQILVNAELHDTLILAILVILAIPFTYGIGIIFIVIFTYYQKIQATKHLRKLLENYKSTI</sequence>
<evidence type="ECO:0000313" key="5">
    <source>
        <dbReference type="Proteomes" id="UP000290588"/>
    </source>
</evidence>
<keyword evidence="1" id="KW-1133">Transmembrane helix</keyword>
<accession>A0A347U4X3</accession>
<proteinExistence type="predicted"/>